<dbReference type="Proteomes" id="UP001060085">
    <property type="component" value="Linkage Group LG06"/>
</dbReference>
<evidence type="ECO:0000313" key="1">
    <source>
        <dbReference type="EMBL" id="KAI5656430.1"/>
    </source>
</evidence>
<reference evidence="2" key="1">
    <citation type="journal article" date="2023" name="Nat. Plants">
        <title>Single-cell RNA sequencing provides a high-resolution roadmap for understanding the multicellular compartmentation of specialized metabolism.</title>
        <authorList>
            <person name="Sun S."/>
            <person name="Shen X."/>
            <person name="Li Y."/>
            <person name="Li Y."/>
            <person name="Wang S."/>
            <person name="Li R."/>
            <person name="Zhang H."/>
            <person name="Shen G."/>
            <person name="Guo B."/>
            <person name="Wei J."/>
            <person name="Xu J."/>
            <person name="St-Pierre B."/>
            <person name="Chen S."/>
            <person name="Sun C."/>
        </authorList>
    </citation>
    <scope>NUCLEOTIDE SEQUENCE [LARGE SCALE GENOMIC DNA]</scope>
</reference>
<protein>
    <submittedName>
        <fullName evidence="1">Uncharacterized protein</fullName>
    </submittedName>
</protein>
<comment type="caution">
    <text evidence="1">The sequence shown here is derived from an EMBL/GenBank/DDBJ whole genome shotgun (WGS) entry which is preliminary data.</text>
</comment>
<name>A0ACC0A7R5_CATRO</name>
<sequence length="379" mass="41321">MQAILHPEQDRVLTVRECARLQGFPDFYRFCGTVKERYCQIGNAVAIPVGKALGYALGMAFQNLVGDEPLITLPMYGRTRTGLWHQRSQRKSKDEQRQRLQQELWRPWSESSPATAGWAVAASVHRTGGSASSFSDYGIHHDSPDPISPEIRGGSPSLLMSLKTHLQEEPASQMPLFITVYSDNKLNYDFGDIPEAQLAVTSSTETRSRPANLTGIDQPTGSPGPRQDSPVQSTAIVQNDHPSRHNKAQQIEAQQTIPSPLAGLYALGPPQSHAEDQHMAASGPSHPSKGPLQLELGPREEWARPHGSQLGKSLGSTIGQQETSSQPETVTIKGNLGLTHSDSSSSNHNYSSDSSDVGQQNVVEPVNLRQIQLKVVGIY</sequence>
<dbReference type="EMBL" id="CM044706">
    <property type="protein sequence ID" value="KAI5656430.1"/>
    <property type="molecule type" value="Genomic_DNA"/>
</dbReference>
<evidence type="ECO:0000313" key="2">
    <source>
        <dbReference type="Proteomes" id="UP001060085"/>
    </source>
</evidence>
<proteinExistence type="predicted"/>
<keyword evidence="2" id="KW-1185">Reference proteome</keyword>
<accession>A0ACC0A7R5</accession>
<organism evidence="1 2">
    <name type="scientific">Catharanthus roseus</name>
    <name type="common">Madagascar periwinkle</name>
    <name type="synonym">Vinca rosea</name>
    <dbReference type="NCBI Taxonomy" id="4058"/>
    <lineage>
        <taxon>Eukaryota</taxon>
        <taxon>Viridiplantae</taxon>
        <taxon>Streptophyta</taxon>
        <taxon>Embryophyta</taxon>
        <taxon>Tracheophyta</taxon>
        <taxon>Spermatophyta</taxon>
        <taxon>Magnoliopsida</taxon>
        <taxon>eudicotyledons</taxon>
        <taxon>Gunneridae</taxon>
        <taxon>Pentapetalae</taxon>
        <taxon>asterids</taxon>
        <taxon>lamiids</taxon>
        <taxon>Gentianales</taxon>
        <taxon>Apocynaceae</taxon>
        <taxon>Rauvolfioideae</taxon>
        <taxon>Vinceae</taxon>
        <taxon>Catharanthinae</taxon>
        <taxon>Catharanthus</taxon>
    </lineage>
</organism>
<gene>
    <name evidence="1" type="ORF">M9H77_25223</name>
</gene>